<reference evidence="2" key="2">
    <citation type="journal article" date="2017" name="Nat. Plants">
        <title>The Aegilops tauschii genome reveals multiple impacts of transposons.</title>
        <authorList>
            <person name="Zhao G."/>
            <person name="Zou C."/>
            <person name="Li K."/>
            <person name="Wang K."/>
            <person name="Li T."/>
            <person name="Gao L."/>
            <person name="Zhang X."/>
            <person name="Wang H."/>
            <person name="Yang Z."/>
            <person name="Liu X."/>
            <person name="Jiang W."/>
            <person name="Mao L."/>
            <person name="Kong X."/>
            <person name="Jiao Y."/>
            <person name="Jia J."/>
        </authorList>
    </citation>
    <scope>NUCLEOTIDE SEQUENCE [LARGE SCALE GENOMIC DNA]</scope>
    <source>
        <strain evidence="2">cv. AL8/78</strain>
    </source>
</reference>
<proteinExistence type="predicted"/>
<reference evidence="1" key="3">
    <citation type="journal article" date="2017" name="Nature">
        <title>Genome sequence of the progenitor of the wheat D genome Aegilops tauschii.</title>
        <authorList>
            <person name="Luo M.C."/>
            <person name="Gu Y.Q."/>
            <person name="Puiu D."/>
            <person name="Wang H."/>
            <person name="Twardziok S.O."/>
            <person name="Deal K.R."/>
            <person name="Huo N."/>
            <person name="Zhu T."/>
            <person name="Wang L."/>
            <person name="Wang Y."/>
            <person name="McGuire P.E."/>
            <person name="Liu S."/>
            <person name="Long H."/>
            <person name="Ramasamy R.K."/>
            <person name="Rodriguez J.C."/>
            <person name="Van S.L."/>
            <person name="Yuan L."/>
            <person name="Wang Z."/>
            <person name="Xia Z."/>
            <person name="Xiao L."/>
            <person name="Anderson O.D."/>
            <person name="Ouyang S."/>
            <person name="Liang Y."/>
            <person name="Zimin A.V."/>
            <person name="Pertea G."/>
            <person name="Qi P."/>
            <person name="Bennetzen J.L."/>
            <person name="Dai X."/>
            <person name="Dawson M.W."/>
            <person name="Muller H.G."/>
            <person name="Kugler K."/>
            <person name="Rivarola-Duarte L."/>
            <person name="Spannagl M."/>
            <person name="Mayer K.F.X."/>
            <person name="Lu F.H."/>
            <person name="Bevan M.W."/>
            <person name="Leroy P."/>
            <person name="Li P."/>
            <person name="You F.M."/>
            <person name="Sun Q."/>
            <person name="Liu Z."/>
            <person name="Lyons E."/>
            <person name="Wicker T."/>
            <person name="Salzberg S.L."/>
            <person name="Devos K.M."/>
            <person name="Dvorak J."/>
        </authorList>
    </citation>
    <scope>NUCLEOTIDE SEQUENCE [LARGE SCALE GENOMIC DNA]</scope>
    <source>
        <strain evidence="1">cv. AL8/78</strain>
    </source>
</reference>
<dbReference type="RefSeq" id="XP_040243027.1">
    <property type="nucleotide sequence ID" value="XM_040387093.3"/>
</dbReference>
<reference evidence="1" key="4">
    <citation type="submission" date="2019-03" db="UniProtKB">
        <authorList>
            <consortium name="EnsemblPlants"/>
        </authorList>
    </citation>
    <scope>IDENTIFICATION</scope>
</reference>
<dbReference type="OrthoDB" id="709160at2759"/>
<sequence length="179" mass="20319">MASLPGACSDLFAVPLLRISAPIDPEQLPGESQDEVASMEVTHSHFSSYAAWYKQYENSRHGSEAVPAIVKIPYRMVLDVLLETLGLPEVEYRTRVYDGSRVCVTVLFYRTTSYVGNDIPGVQFVDQSMPEDSAAMEAIGYIKCTVKTEIRDYNYSTMKKLEEENRSLKHELYISRYNK</sequence>
<reference evidence="1" key="5">
    <citation type="journal article" date="2021" name="G3 (Bethesda)">
        <title>Aegilops tauschii genome assembly Aet v5.0 features greater sequence contiguity and improved annotation.</title>
        <authorList>
            <person name="Wang L."/>
            <person name="Zhu T."/>
            <person name="Rodriguez J.C."/>
            <person name="Deal K.R."/>
            <person name="Dubcovsky J."/>
            <person name="McGuire P.E."/>
            <person name="Lux T."/>
            <person name="Spannagl M."/>
            <person name="Mayer K.F.X."/>
            <person name="Baldrich P."/>
            <person name="Meyers B.C."/>
            <person name="Huo N."/>
            <person name="Gu Y.Q."/>
            <person name="Zhou H."/>
            <person name="Devos K.M."/>
            <person name="Bennetzen J.L."/>
            <person name="Unver T."/>
            <person name="Budak H."/>
            <person name="Gulick P.J."/>
            <person name="Galiba G."/>
            <person name="Kalapos B."/>
            <person name="Nelson D.R."/>
            <person name="Li P."/>
            <person name="You F.M."/>
            <person name="Luo M.C."/>
            <person name="Dvorak J."/>
        </authorList>
    </citation>
    <scope>NUCLEOTIDE SEQUENCE [LARGE SCALE GENOMIC DNA]</scope>
    <source>
        <strain evidence="1">cv. AL8/78</strain>
    </source>
</reference>
<dbReference type="GeneID" id="120962950"/>
<name>A0A453I270_AEGTS</name>
<accession>A0A453I270</accession>
<evidence type="ECO:0000313" key="2">
    <source>
        <dbReference type="Proteomes" id="UP000015105"/>
    </source>
</evidence>
<dbReference type="Proteomes" id="UP000015105">
    <property type="component" value="Chromosome 4D"/>
</dbReference>
<protein>
    <submittedName>
        <fullName evidence="1">Uncharacterized protein</fullName>
    </submittedName>
</protein>
<keyword evidence="2" id="KW-1185">Reference proteome</keyword>
<dbReference type="KEGG" id="ats:120962950"/>
<evidence type="ECO:0000313" key="1">
    <source>
        <dbReference type="EnsemblPlants" id="AET4Gv20416100.1"/>
    </source>
</evidence>
<organism evidence="1 2">
    <name type="scientific">Aegilops tauschii subsp. strangulata</name>
    <name type="common">Goatgrass</name>
    <dbReference type="NCBI Taxonomy" id="200361"/>
    <lineage>
        <taxon>Eukaryota</taxon>
        <taxon>Viridiplantae</taxon>
        <taxon>Streptophyta</taxon>
        <taxon>Embryophyta</taxon>
        <taxon>Tracheophyta</taxon>
        <taxon>Spermatophyta</taxon>
        <taxon>Magnoliopsida</taxon>
        <taxon>Liliopsida</taxon>
        <taxon>Poales</taxon>
        <taxon>Poaceae</taxon>
        <taxon>BOP clade</taxon>
        <taxon>Pooideae</taxon>
        <taxon>Triticodae</taxon>
        <taxon>Triticeae</taxon>
        <taxon>Triticinae</taxon>
        <taxon>Aegilops</taxon>
    </lineage>
</organism>
<reference evidence="2" key="1">
    <citation type="journal article" date="2014" name="Science">
        <title>Ancient hybridizations among the ancestral genomes of bread wheat.</title>
        <authorList>
            <consortium name="International Wheat Genome Sequencing Consortium,"/>
            <person name="Marcussen T."/>
            <person name="Sandve S.R."/>
            <person name="Heier L."/>
            <person name="Spannagl M."/>
            <person name="Pfeifer M."/>
            <person name="Jakobsen K.S."/>
            <person name="Wulff B.B."/>
            <person name="Steuernagel B."/>
            <person name="Mayer K.F."/>
            <person name="Olsen O.A."/>
        </authorList>
    </citation>
    <scope>NUCLEOTIDE SEQUENCE [LARGE SCALE GENOMIC DNA]</scope>
    <source>
        <strain evidence="2">cv. AL8/78</strain>
    </source>
</reference>
<dbReference type="Gramene" id="AET4Gv20416100.1">
    <property type="protein sequence ID" value="AET4Gv20416100.1"/>
    <property type="gene ID" value="AET4Gv20416100"/>
</dbReference>
<dbReference type="AlphaFoldDB" id="A0A453I270"/>
<dbReference type="EnsemblPlants" id="AET4Gv20416100.1">
    <property type="protein sequence ID" value="AET4Gv20416100.1"/>
    <property type="gene ID" value="AET4Gv20416100"/>
</dbReference>